<dbReference type="AlphaFoldDB" id="A0AAD6HZW9"/>
<comment type="caution">
    <text evidence="1">The sequence shown here is derived from an EMBL/GenBank/DDBJ whole genome shotgun (WGS) entry which is preliminary data.</text>
</comment>
<dbReference type="EMBL" id="JAQJZL010000016">
    <property type="protein sequence ID" value="KAJ6023628.1"/>
    <property type="molecule type" value="Genomic_DNA"/>
</dbReference>
<accession>A0AAD6HZW9</accession>
<keyword evidence="2" id="KW-1185">Reference proteome</keyword>
<proteinExistence type="predicted"/>
<sequence>MPSQAATGCIGDALSIGIGAVINDYGGTCTSDALIPIKRAADEVSYVHATYKGVTHNFINTSALYHEWHDMYAISL</sequence>
<reference evidence="1" key="1">
    <citation type="journal article" date="2023" name="IMA Fungus">
        <title>Comparative genomic study of the Penicillium genus elucidates a diverse pangenome and 15 lateral gene transfer events.</title>
        <authorList>
            <person name="Petersen C."/>
            <person name="Sorensen T."/>
            <person name="Nielsen M.R."/>
            <person name="Sondergaard T.E."/>
            <person name="Sorensen J.L."/>
            <person name="Fitzpatrick D.A."/>
            <person name="Frisvad J.C."/>
            <person name="Nielsen K.L."/>
        </authorList>
    </citation>
    <scope>NUCLEOTIDE SEQUENCE</scope>
    <source>
        <strain evidence="1">IBT 15450</strain>
    </source>
</reference>
<gene>
    <name evidence="1" type="ORF">N7460_014023</name>
</gene>
<reference evidence="1" key="2">
    <citation type="submission" date="2023-01" db="EMBL/GenBank/DDBJ databases">
        <authorList>
            <person name="Petersen C."/>
        </authorList>
    </citation>
    <scope>NUCLEOTIDE SEQUENCE</scope>
    <source>
        <strain evidence="1">IBT 15450</strain>
    </source>
</reference>
<protein>
    <submittedName>
        <fullName evidence="1">Uncharacterized protein</fullName>
    </submittedName>
</protein>
<dbReference type="Proteomes" id="UP001219568">
    <property type="component" value="Unassembled WGS sequence"/>
</dbReference>
<evidence type="ECO:0000313" key="1">
    <source>
        <dbReference type="EMBL" id="KAJ6023628.1"/>
    </source>
</evidence>
<organism evidence="1 2">
    <name type="scientific">Penicillium canescens</name>
    <dbReference type="NCBI Taxonomy" id="5083"/>
    <lineage>
        <taxon>Eukaryota</taxon>
        <taxon>Fungi</taxon>
        <taxon>Dikarya</taxon>
        <taxon>Ascomycota</taxon>
        <taxon>Pezizomycotina</taxon>
        <taxon>Eurotiomycetes</taxon>
        <taxon>Eurotiomycetidae</taxon>
        <taxon>Eurotiales</taxon>
        <taxon>Aspergillaceae</taxon>
        <taxon>Penicillium</taxon>
    </lineage>
</organism>
<evidence type="ECO:0000313" key="2">
    <source>
        <dbReference type="Proteomes" id="UP001219568"/>
    </source>
</evidence>
<name>A0AAD6HZW9_PENCN</name>